<dbReference type="Proteomes" id="UP000800092">
    <property type="component" value="Unassembled WGS sequence"/>
</dbReference>
<feature type="compositionally biased region" description="Basic and acidic residues" evidence="1">
    <location>
        <begin position="252"/>
        <end position="271"/>
    </location>
</feature>
<feature type="region of interest" description="Disordered" evidence="1">
    <location>
        <begin position="72"/>
        <end position="289"/>
    </location>
</feature>
<evidence type="ECO:0000313" key="2">
    <source>
        <dbReference type="EMBL" id="KAF2233386.1"/>
    </source>
</evidence>
<evidence type="ECO:0000313" key="3">
    <source>
        <dbReference type="Proteomes" id="UP000800092"/>
    </source>
</evidence>
<sequence length="289" mass="31275">MAFSRTSALRAGARANLIRPSLRSSRPRPLQRIARRTYADGGHHTQAKSNDLTWGLGAAAVTIPGAWYLLQPGANGHHGDDHSHAKEEHEEEHEEETEEAPKSEGDGEEQNGDDGEQQREEEQKDEPKDKPKVSESEGKGVTDLSDSDSDELQNTKVADENDNTSKHETHVLEQDTKGTPEGVRFKGKTSQGDEDNEMTDVRKHVPDAKGGAKKRIDSGYAISQSVDNPGADGAGGGTDPMAAKQKGLSNTETKHSTDIKNSPEKSKKGEGSPETSKTIGTVKVDRPQR</sequence>
<feature type="compositionally biased region" description="Acidic residues" evidence="1">
    <location>
        <begin position="89"/>
        <end position="98"/>
    </location>
</feature>
<protein>
    <submittedName>
        <fullName evidence="2">Uncharacterized protein</fullName>
    </submittedName>
</protein>
<feature type="compositionally biased region" description="Basic and acidic residues" evidence="1">
    <location>
        <begin position="77"/>
        <end position="88"/>
    </location>
</feature>
<organism evidence="2 3">
    <name type="scientific">Viridothelium virens</name>
    <name type="common">Speckled blister lichen</name>
    <name type="synonym">Trypethelium virens</name>
    <dbReference type="NCBI Taxonomy" id="1048519"/>
    <lineage>
        <taxon>Eukaryota</taxon>
        <taxon>Fungi</taxon>
        <taxon>Dikarya</taxon>
        <taxon>Ascomycota</taxon>
        <taxon>Pezizomycotina</taxon>
        <taxon>Dothideomycetes</taxon>
        <taxon>Dothideomycetes incertae sedis</taxon>
        <taxon>Trypetheliales</taxon>
        <taxon>Trypetheliaceae</taxon>
        <taxon>Viridothelium</taxon>
    </lineage>
</organism>
<reference evidence="2" key="1">
    <citation type="journal article" date="2020" name="Stud. Mycol.">
        <title>101 Dothideomycetes genomes: a test case for predicting lifestyles and emergence of pathogens.</title>
        <authorList>
            <person name="Haridas S."/>
            <person name="Albert R."/>
            <person name="Binder M."/>
            <person name="Bloem J."/>
            <person name="Labutti K."/>
            <person name="Salamov A."/>
            <person name="Andreopoulos B."/>
            <person name="Baker S."/>
            <person name="Barry K."/>
            <person name="Bills G."/>
            <person name="Bluhm B."/>
            <person name="Cannon C."/>
            <person name="Castanera R."/>
            <person name="Culley D."/>
            <person name="Daum C."/>
            <person name="Ezra D."/>
            <person name="Gonzalez J."/>
            <person name="Henrissat B."/>
            <person name="Kuo A."/>
            <person name="Liang C."/>
            <person name="Lipzen A."/>
            <person name="Lutzoni F."/>
            <person name="Magnuson J."/>
            <person name="Mondo S."/>
            <person name="Nolan M."/>
            <person name="Ohm R."/>
            <person name="Pangilinan J."/>
            <person name="Park H.-J."/>
            <person name="Ramirez L."/>
            <person name="Alfaro M."/>
            <person name="Sun H."/>
            <person name="Tritt A."/>
            <person name="Yoshinaga Y."/>
            <person name="Zwiers L.-H."/>
            <person name="Turgeon B."/>
            <person name="Goodwin S."/>
            <person name="Spatafora J."/>
            <person name="Crous P."/>
            <person name="Grigoriev I."/>
        </authorList>
    </citation>
    <scope>NUCLEOTIDE SEQUENCE</scope>
    <source>
        <strain evidence="2">Tuck. ex Michener</strain>
    </source>
</reference>
<evidence type="ECO:0000256" key="1">
    <source>
        <dbReference type="SAM" id="MobiDB-lite"/>
    </source>
</evidence>
<dbReference type="EMBL" id="ML991807">
    <property type="protein sequence ID" value="KAF2233386.1"/>
    <property type="molecule type" value="Genomic_DNA"/>
</dbReference>
<feature type="compositionally biased region" description="Basic and acidic residues" evidence="1">
    <location>
        <begin position="116"/>
        <end position="140"/>
    </location>
</feature>
<keyword evidence="3" id="KW-1185">Reference proteome</keyword>
<feature type="compositionally biased region" description="Acidic residues" evidence="1">
    <location>
        <begin position="106"/>
        <end position="115"/>
    </location>
</feature>
<dbReference type="AlphaFoldDB" id="A0A6A6H5K8"/>
<accession>A0A6A6H5K8</accession>
<dbReference type="OrthoDB" id="4590707at2759"/>
<proteinExistence type="predicted"/>
<gene>
    <name evidence="2" type="ORF">EV356DRAFT_503718</name>
</gene>
<feature type="compositionally biased region" description="Basic and acidic residues" evidence="1">
    <location>
        <begin position="157"/>
        <end position="178"/>
    </location>
</feature>
<name>A0A6A6H5K8_VIRVR</name>